<dbReference type="InterPro" id="IPR010982">
    <property type="entry name" value="Lambda_DNA-bd_dom_sf"/>
</dbReference>
<name>R9GWZ7_9SPHI</name>
<evidence type="ECO:0000313" key="3">
    <source>
        <dbReference type="Proteomes" id="UP000014174"/>
    </source>
</evidence>
<dbReference type="PROSITE" id="PS50943">
    <property type="entry name" value="HTH_CROC1"/>
    <property type="match status" value="1"/>
</dbReference>
<evidence type="ECO:0000259" key="1">
    <source>
        <dbReference type="PROSITE" id="PS50943"/>
    </source>
</evidence>
<protein>
    <recommendedName>
        <fullName evidence="1">HTH cro/C1-type domain-containing protein</fullName>
    </recommendedName>
</protein>
<evidence type="ECO:0000313" key="2">
    <source>
        <dbReference type="EMBL" id="EOR96281.1"/>
    </source>
</evidence>
<dbReference type="InterPro" id="IPR001387">
    <property type="entry name" value="Cro/C1-type_HTH"/>
</dbReference>
<dbReference type="Gene3D" id="1.10.260.40">
    <property type="entry name" value="lambda repressor-like DNA-binding domains"/>
    <property type="match status" value="1"/>
</dbReference>
<dbReference type="Proteomes" id="UP000014174">
    <property type="component" value="Unassembled WGS sequence"/>
</dbReference>
<dbReference type="STRING" id="1150600.ADIARSV_0516"/>
<organism evidence="2 3">
    <name type="scientific">Arcticibacter svalbardensis MN12-7</name>
    <dbReference type="NCBI Taxonomy" id="1150600"/>
    <lineage>
        <taxon>Bacteria</taxon>
        <taxon>Pseudomonadati</taxon>
        <taxon>Bacteroidota</taxon>
        <taxon>Sphingobacteriia</taxon>
        <taxon>Sphingobacteriales</taxon>
        <taxon>Sphingobacteriaceae</taxon>
        <taxon>Arcticibacter</taxon>
    </lineage>
</organism>
<dbReference type="CDD" id="cd00093">
    <property type="entry name" value="HTH_XRE"/>
    <property type="match status" value="1"/>
</dbReference>
<reference evidence="2 3" key="1">
    <citation type="journal article" date="2013" name="Genome Announc.">
        <title>Draft Genome Sequence of Arcticibacter svalbardensis Strain MN12-7T, a Member of the Family Sphingobacteriaceae Isolated from an Arctic Soil Sample.</title>
        <authorList>
            <person name="Shivaji S."/>
            <person name="Ara S."/>
            <person name="Prasad S."/>
            <person name="Manasa B.P."/>
            <person name="Begum Z."/>
            <person name="Singh A."/>
            <person name="Kumar Pinnaka A."/>
        </authorList>
    </citation>
    <scope>NUCLEOTIDE SEQUENCE [LARGE SCALE GENOMIC DNA]</scope>
    <source>
        <strain evidence="2 3">MN12-7</strain>
    </source>
</reference>
<dbReference type="SUPFAM" id="SSF47413">
    <property type="entry name" value="lambda repressor-like DNA-binding domains"/>
    <property type="match status" value="1"/>
</dbReference>
<comment type="caution">
    <text evidence="2">The sequence shown here is derived from an EMBL/GenBank/DDBJ whole genome shotgun (WGS) entry which is preliminary data.</text>
</comment>
<proteinExistence type="predicted"/>
<keyword evidence="3" id="KW-1185">Reference proteome</keyword>
<sequence>MKIRFSSNLFMVFQAKDKKNKDLNNDNEYFLEQIGRYLRTLRLNAGFSSIESFANTIEMSSTQYGEYEKGKNLTLLTFKRLLLEFNIKVEDWLNTELFTSDNNISTLMERMQQTRIEQVIEQVKFTENITTSHKLTPKEIQRYIDILIYCHQARSRNEIIEKLLKMDDSTNTFKRVAGKLLDYGWIEPTDKKSRNSPVQRYVTTEIGKKVLRINS</sequence>
<dbReference type="eggNOG" id="ENOG503438A">
    <property type="taxonomic scope" value="Bacteria"/>
</dbReference>
<dbReference type="SMART" id="SM00530">
    <property type="entry name" value="HTH_XRE"/>
    <property type="match status" value="1"/>
</dbReference>
<dbReference type="OrthoDB" id="674942at2"/>
<gene>
    <name evidence="2" type="ORF">ADIARSV_0516</name>
</gene>
<dbReference type="RefSeq" id="WP_016193765.1">
    <property type="nucleotide sequence ID" value="NZ_AQPN01000020.1"/>
</dbReference>
<feature type="domain" description="HTH cro/C1-type" evidence="1">
    <location>
        <begin position="38"/>
        <end position="92"/>
    </location>
</feature>
<dbReference type="GO" id="GO:0003677">
    <property type="term" value="F:DNA binding"/>
    <property type="evidence" value="ECO:0007669"/>
    <property type="project" value="InterPro"/>
</dbReference>
<accession>R9GWZ7</accession>
<dbReference type="EMBL" id="AQPN01000020">
    <property type="protein sequence ID" value="EOR96281.1"/>
    <property type="molecule type" value="Genomic_DNA"/>
</dbReference>
<dbReference type="AlphaFoldDB" id="R9GWZ7"/>